<evidence type="ECO:0000256" key="2">
    <source>
        <dbReference type="ARBA" id="ARBA00023125"/>
    </source>
</evidence>
<evidence type="ECO:0000256" key="3">
    <source>
        <dbReference type="ARBA" id="ARBA00023242"/>
    </source>
</evidence>
<dbReference type="EMBL" id="LT598491">
    <property type="protein sequence ID" value="SCW03883.1"/>
    <property type="molecule type" value="Genomic_DNA"/>
</dbReference>
<comment type="similarity">
    <text evidence="4">Belongs to the HSF family.</text>
</comment>
<dbReference type="InterPro" id="IPR000232">
    <property type="entry name" value="HSF_DNA-bd"/>
</dbReference>
<dbReference type="OMA" id="PTHIIKS"/>
<name>A0A1G4MJ18_LACFM</name>
<dbReference type="STRING" id="4955.A0A1G4MJ18"/>
<feature type="region of interest" description="Disordered" evidence="5">
    <location>
        <begin position="156"/>
        <end position="186"/>
    </location>
</feature>
<keyword evidence="8" id="KW-1185">Reference proteome</keyword>
<accession>A0A1G4MJ18</accession>
<dbReference type="PANTHER" id="PTHR10015">
    <property type="entry name" value="HEAT SHOCK TRANSCRIPTION FACTOR"/>
    <property type="match status" value="1"/>
</dbReference>
<dbReference type="Gene3D" id="1.10.10.10">
    <property type="entry name" value="Winged helix-like DNA-binding domain superfamily/Winged helix DNA-binding domain"/>
    <property type="match status" value="1"/>
</dbReference>
<dbReference type="InterPro" id="IPR036390">
    <property type="entry name" value="WH_DNA-bd_sf"/>
</dbReference>
<dbReference type="PROSITE" id="PS00434">
    <property type="entry name" value="HSF_DOMAIN"/>
    <property type="match status" value="1"/>
</dbReference>
<gene>
    <name evidence="7" type="ORF">LAFE_0H01134G</name>
</gene>
<feature type="region of interest" description="Disordered" evidence="5">
    <location>
        <begin position="95"/>
        <end position="119"/>
    </location>
</feature>
<feature type="region of interest" description="Disordered" evidence="5">
    <location>
        <begin position="350"/>
        <end position="385"/>
    </location>
</feature>
<dbReference type="Proteomes" id="UP000190831">
    <property type="component" value="Chromosome H"/>
</dbReference>
<evidence type="ECO:0000259" key="6">
    <source>
        <dbReference type="PROSITE" id="PS00434"/>
    </source>
</evidence>
<feature type="compositionally biased region" description="Polar residues" evidence="5">
    <location>
        <begin position="98"/>
        <end position="111"/>
    </location>
</feature>
<keyword evidence="3" id="KW-0539">Nucleus</keyword>
<keyword evidence="2" id="KW-0238">DNA-binding</keyword>
<comment type="subcellular location">
    <subcellularLocation>
        <location evidence="1">Nucleus</location>
    </subcellularLocation>
</comment>
<dbReference type="InterPro" id="IPR036388">
    <property type="entry name" value="WH-like_DNA-bd_sf"/>
</dbReference>
<feature type="compositionally biased region" description="Low complexity" evidence="5">
    <location>
        <begin position="351"/>
        <end position="374"/>
    </location>
</feature>
<dbReference type="OrthoDB" id="60033at2759"/>
<dbReference type="SUPFAM" id="SSF46785">
    <property type="entry name" value="Winged helix' DNA-binding domain"/>
    <property type="match status" value="1"/>
</dbReference>
<sequence length="385" mass="42210">MQTKTFIHQLHGILQQTELCRWIWWSEEEDGVFVLRPYDGEFSSKVLKRFFKHGNVSSFVRQLHMYGFHKLNAQSQVRPSKDAVVWEFSHPSGRFRSDSSMSELSGIQRKSSGVGKDGKRKNVLSPVCVNYVETGPRLVATGTGPVPHQQQVINAQTSSQTSVDLPGGDSNRDSLQPLPKTISPLPSLRTTLATPVVPEKGFPSSSPDALPQQLSVEPGCSNPATVPLLPTPVTGAPHPALTPQSFSNLELHHFNANLSILQRCMVGMLDLLQQIPNASATDANGMVSTLQSLKNEIINVDTRWTHLRYPILSTHSSFSSINSSVSHHPSGNDSRFPSLSSQKNSIFSNPRFSNVSNVRGSSSSVSGTTTQFSGAWNTMDPNRKK</sequence>
<evidence type="ECO:0000256" key="4">
    <source>
        <dbReference type="RuleBase" id="RU004020"/>
    </source>
</evidence>
<protein>
    <submittedName>
        <fullName evidence="7">LAFE_0H01134g1_1</fullName>
    </submittedName>
</protein>
<feature type="compositionally biased region" description="Polar residues" evidence="5">
    <location>
        <begin position="375"/>
        <end position="385"/>
    </location>
</feature>
<dbReference type="PANTHER" id="PTHR10015:SF409">
    <property type="entry name" value="PROTEIN MGA1"/>
    <property type="match status" value="1"/>
</dbReference>
<organism evidence="7 8">
    <name type="scientific">Lachancea fermentati</name>
    <name type="common">Zygosaccharomyces fermentati</name>
    <dbReference type="NCBI Taxonomy" id="4955"/>
    <lineage>
        <taxon>Eukaryota</taxon>
        <taxon>Fungi</taxon>
        <taxon>Dikarya</taxon>
        <taxon>Ascomycota</taxon>
        <taxon>Saccharomycotina</taxon>
        <taxon>Saccharomycetes</taxon>
        <taxon>Saccharomycetales</taxon>
        <taxon>Saccharomycetaceae</taxon>
        <taxon>Lachancea</taxon>
    </lineage>
</organism>
<feature type="domain" description="HSF-type DNA-binding" evidence="6">
    <location>
        <begin position="47"/>
        <end position="71"/>
    </location>
</feature>
<evidence type="ECO:0000313" key="7">
    <source>
        <dbReference type="EMBL" id="SCW03883.1"/>
    </source>
</evidence>
<dbReference type="PRINTS" id="PR00056">
    <property type="entry name" value="HSFDOMAIN"/>
</dbReference>
<reference evidence="7 8" key="1">
    <citation type="submission" date="2016-03" db="EMBL/GenBank/DDBJ databases">
        <authorList>
            <person name="Devillers H."/>
        </authorList>
    </citation>
    <scope>NUCLEOTIDE SEQUENCE [LARGE SCALE GENOMIC DNA]</scope>
    <source>
        <strain evidence="7">CBS 6772</strain>
    </source>
</reference>
<proteinExistence type="inferred from homology"/>
<evidence type="ECO:0000313" key="8">
    <source>
        <dbReference type="Proteomes" id="UP000190831"/>
    </source>
</evidence>
<dbReference type="AlphaFoldDB" id="A0A1G4MJ18"/>
<dbReference type="Pfam" id="PF00447">
    <property type="entry name" value="HSF_DNA-bind"/>
    <property type="match status" value="1"/>
</dbReference>
<evidence type="ECO:0000256" key="5">
    <source>
        <dbReference type="SAM" id="MobiDB-lite"/>
    </source>
</evidence>
<evidence type="ECO:0000256" key="1">
    <source>
        <dbReference type="ARBA" id="ARBA00004123"/>
    </source>
</evidence>
<dbReference type="GO" id="GO:0005634">
    <property type="term" value="C:nucleus"/>
    <property type="evidence" value="ECO:0007669"/>
    <property type="project" value="UniProtKB-SubCell"/>
</dbReference>
<dbReference type="GO" id="GO:0043565">
    <property type="term" value="F:sequence-specific DNA binding"/>
    <property type="evidence" value="ECO:0007669"/>
    <property type="project" value="InterPro"/>
</dbReference>
<dbReference type="GO" id="GO:0003700">
    <property type="term" value="F:DNA-binding transcription factor activity"/>
    <property type="evidence" value="ECO:0007669"/>
    <property type="project" value="InterPro"/>
</dbReference>
<dbReference type="SMART" id="SM00415">
    <property type="entry name" value="HSF"/>
    <property type="match status" value="1"/>
</dbReference>